<keyword evidence="20" id="KW-1185">Reference proteome</keyword>
<comment type="subcellular location">
    <subcellularLocation>
        <location evidence="1">Membrane</location>
        <topology evidence="1">Single-pass membrane protein</topology>
    </subcellularLocation>
    <subcellularLocation>
        <location evidence="2">Secreted</location>
        <location evidence="2">Cell wall</location>
    </subcellularLocation>
</comment>
<dbReference type="InterPro" id="IPR000719">
    <property type="entry name" value="Prot_kinase_dom"/>
</dbReference>
<feature type="compositionally biased region" description="Low complexity" evidence="15">
    <location>
        <begin position="725"/>
        <end position="740"/>
    </location>
</feature>
<keyword evidence="7 17" id="KW-0732">Signal</keyword>
<dbReference type="GO" id="GO:0005524">
    <property type="term" value="F:ATP binding"/>
    <property type="evidence" value="ECO:0007669"/>
    <property type="project" value="UniProtKB-KW"/>
</dbReference>
<accession>A0A2P5AM23</accession>
<keyword evidence="3" id="KW-0964">Secreted</keyword>
<evidence type="ECO:0000256" key="6">
    <source>
        <dbReference type="ARBA" id="ARBA00022692"/>
    </source>
</evidence>
<dbReference type="PANTHER" id="PTHR48003:SF5">
    <property type="entry name" value="OS07G0626500 PROTEIN"/>
    <property type="match status" value="1"/>
</dbReference>
<evidence type="ECO:0000256" key="9">
    <source>
        <dbReference type="ARBA" id="ARBA00022741"/>
    </source>
</evidence>
<dbReference type="OrthoDB" id="5789657at2759"/>
<evidence type="ECO:0000256" key="13">
    <source>
        <dbReference type="ARBA" id="ARBA00023170"/>
    </source>
</evidence>
<dbReference type="Pfam" id="PF00560">
    <property type="entry name" value="LRR_1"/>
    <property type="match status" value="3"/>
</dbReference>
<evidence type="ECO:0000256" key="16">
    <source>
        <dbReference type="SAM" id="Phobius"/>
    </source>
</evidence>
<evidence type="ECO:0000256" key="1">
    <source>
        <dbReference type="ARBA" id="ARBA00004167"/>
    </source>
</evidence>
<dbReference type="Pfam" id="PF12799">
    <property type="entry name" value="LRR_4"/>
    <property type="match status" value="1"/>
</dbReference>
<keyword evidence="6 16" id="KW-0812">Transmembrane</keyword>
<dbReference type="FunFam" id="3.80.10.10:FF:000400">
    <property type="entry name" value="Nuclear pore complex protein NUP107"/>
    <property type="match status" value="1"/>
</dbReference>
<evidence type="ECO:0000256" key="14">
    <source>
        <dbReference type="ARBA" id="ARBA00038043"/>
    </source>
</evidence>
<protein>
    <submittedName>
        <fullName evidence="19">Tyrosine-protein kinase</fullName>
    </submittedName>
</protein>
<evidence type="ECO:0000256" key="11">
    <source>
        <dbReference type="ARBA" id="ARBA00022989"/>
    </source>
</evidence>
<evidence type="ECO:0000256" key="7">
    <source>
        <dbReference type="ARBA" id="ARBA00022729"/>
    </source>
</evidence>
<keyword evidence="3" id="KW-0134">Cell wall</keyword>
<evidence type="ECO:0000256" key="2">
    <source>
        <dbReference type="ARBA" id="ARBA00004191"/>
    </source>
</evidence>
<evidence type="ECO:0000313" key="20">
    <source>
        <dbReference type="Proteomes" id="UP000237105"/>
    </source>
</evidence>
<dbReference type="FunFam" id="3.30.200.20:FF:000486">
    <property type="entry name" value="Leucine-rich repeat receptor-like protein kinase"/>
    <property type="match status" value="1"/>
</dbReference>
<comment type="similarity">
    <text evidence="14">Belongs to the polygalacturonase-inhibiting protein family.</text>
</comment>
<evidence type="ECO:0000313" key="19">
    <source>
        <dbReference type="EMBL" id="PON37501.1"/>
    </source>
</evidence>
<evidence type="ECO:0000256" key="5">
    <source>
        <dbReference type="ARBA" id="ARBA00022614"/>
    </source>
</evidence>
<evidence type="ECO:0000256" key="15">
    <source>
        <dbReference type="SAM" id="MobiDB-lite"/>
    </source>
</evidence>
<keyword evidence="5" id="KW-0433">Leucine-rich repeat</keyword>
<keyword evidence="10" id="KW-0067">ATP-binding</keyword>
<dbReference type="GO" id="GO:0016020">
    <property type="term" value="C:membrane"/>
    <property type="evidence" value="ECO:0007669"/>
    <property type="project" value="UniProtKB-SubCell"/>
</dbReference>
<keyword evidence="13" id="KW-0675">Receptor</keyword>
<evidence type="ECO:0000259" key="18">
    <source>
        <dbReference type="PROSITE" id="PS50011"/>
    </source>
</evidence>
<dbReference type="InterPro" id="IPR053059">
    <property type="entry name" value="Inactive_SerThr-Kinase_ABA"/>
</dbReference>
<feature type="domain" description="Protein kinase" evidence="18">
    <location>
        <begin position="779"/>
        <end position="1059"/>
    </location>
</feature>
<keyword evidence="8" id="KW-0677">Repeat</keyword>
<evidence type="ECO:0000256" key="12">
    <source>
        <dbReference type="ARBA" id="ARBA00023136"/>
    </source>
</evidence>
<evidence type="ECO:0000256" key="17">
    <source>
        <dbReference type="SAM" id="SignalP"/>
    </source>
</evidence>
<dbReference type="SMART" id="SM00369">
    <property type="entry name" value="LRR_TYP"/>
    <property type="match status" value="7"/>
</dbReference>
<dbReference type="Pfam" id="PF13855">
    <property type="entry name" value="LRR_8"/>
    <property type="match status" value="2"/>
</dbReference>
<keyword evidence="11 16" id="KW-1133">Transmembrane helix</keyword>
<dbReference type="Gene3D" id="1.10.510.10">
    <property type="entry name" value="Transferase(Phosphotransferase) domain 1"/>
    <property type="match status" value="1"/>
</dbReference>
<name>A0A2P5AM23_PARAD</name>
<dbReference type="SUPFAM" id="SSF56112">
    <property type="entry name" value="Protein kinase-like (PK-like)"/>
    <property type="match status" value="1"/>
</dbReference>
<dbReference type="AlphaFoldDB" id="A0A2P5AM23"/>
<dbReference type="Proteomes" id="UP000237105">
    <property type="component" value="Unassembled WGS sequence"/>
</dbReference>
<dbReference type="Gene3D" id="3.30.200.20">
    <property type="entry name" value="Phosphorylase Kinase, domain 1"/>
    <property type="match status" value="1"/>
</dbReference>
<dbReference type="Pfam" id="PF00069">
    <property type="entry name" value="Pkinase"/>
    <property type="match status" value="1"/>
</dbReference>
<dbReference type="FunFam" id="3.80.10.10:FF:000095">
    <property type="entry name" value="LRR receptor-like serine/threonine-protein kinase GSO1"/>
    <property type="match status" value="1"/>
</dbReference>
<evidence type="ECO:0000256" key="10">
    <source>
        <dbReference type="ARBA" id="ARBA00022840"/>
    </source>
</evidence>
<feature type="region of interest" description="Disordered" evidence="15">
    <location>
        <begin position="717"/>
        <end position="740"/>
    </location>
</feature>
<gene>
    <name evidence="19" type="ORF">PanWU01x14_319870</name>
</gene>
<dbReference type="FunFam" id="3.80.10.10:FF:000383">
    <property type="entry name" value="Leucine-rich repeat receptor protein kinase EMS1"/>
    <property type="match status" value="1"/>
</dbReference>
<dbReference type="EMBL" id="JXTB01000528">
    <property type="protein sequence ID" value="PON37501.1"/>
    <property type="molecule type" value="Genomic_DNA"/>
</dbReference>
<dbReference type="GO" id="GO:0004672">
    <property type="term" value="F:protein kinase activity"/>
    <property type="evidence" value="ECO:0007669"/>
    <property type="project" value="InterPro"/>
</dbReference>
<reference evidence="20" key="1">
    <citation type="submission" date="2016-06" db="EMBL/GenBank/DDBJ databases">
        <title>Parallel loss of symbiosis genes in relatives of nitrogen-fixing non-legume Parasponia.</title>
        <authorList>
            <person name="Van Velzen R."/>
            <person name="Holmer R."/>
            <person name="Bu F."/>
            <person name="Rutten L."/>
            <person name="Van Zeijl A."/>
            <person name="Liu W."/>
            <person name="Santuari L."/>
            <person name="Cao Q."/>
            <person name="Sharma T."/>
            <person name="Shen D."/>
            <person name="Roswanjaya Y."/>
            <person name="Wardhani T."/>
            <person name="Kalhor M.S."/>
            <person name="Jansen J."/>
            <person name="Van den Hoogen J."/>
            <person name="Gungor B."/>
            <person name="Hartog M."/>
            <person name="Hontelez J."/>
            <person name="Verver J."/>
            <person name="Yang W.-C."/>
            <person name="Schijlen E."/>
            <person name="Repin R."/>
            <person name="Schilthuizen M."/>
            <person name="Schranz E."/>
            <person name="Heidstra R."/>
            <person name="Miyata K."/>
            <person name="Fedorova E."/>
            <person name="Kohlen W."/>
            <person name="Bisseling T."/>
            <person name="Smit S."/>
            <person name="Geurts R."/>
        </authorList>
    </citation>
    <scope>NUCLEOTIDE SEQUENCE [LARGE SCALE GENOMIC DNA]</scope>
    <source>
        <strain evidence="20">cv. WU1-14</strain>
    </source>
</reference>
<feature type="signal peptide" evidence="17">
    <location>
        <begin position="1"/>
        <end position="25"/>
    </location>
</feature>
<feature type="chain" id="PRO_5015174755" evidence="17">
    <location>
        <begin position="26"/>
        <end position="1059"/>
    </location>
</feature>
<keyword evidence="19" id="KW-0808">Transferase</keyword>
<keyword evidence="12 16" id="KW-0472">Membrane</keyword>
<dbReference type="InterPro" id="IPR003591">
    <property type="entry name" value="Leu-rich_rpt_typical-subtyp"/>
</dbReference>
<dbReference type="InterPro" id="IPR011009">
    <property type="entry name" value="Kinase-like_dom_sf"/>
</dbReference>
<dbReference type="GO" id="GO:0099402">
    <property type="term" value="P:plant organ development"/>
    <property type="evidence" value="ECO:0007669"/>
    <property type="project" value="UniProtKB-ARBA"/>
</dbReference>
<dbReference type="SMART" id="SM00364">
    <property type="entry name" value="LRR_BAC"/>
    <property type="match status" value="6"/>
</dbReference>
<keyword evidence="19" id="KW-0418">Kinase</keyword>
<dbReference type="GO" id="GO:0009653">
    <property type="term" value="P:anatomical structure morphogenesis"/>
    <property type="evidence" value="ECO:0007669"/>
    <property type="project" value="UniProtKB-ARBA"/>
</dbReference>
<evidence type="ECO:0000256" key="4">
    <source>
        <dbReference type="ARBA" id="ARBA00022553"/>
    </source>
</evidence>
<evidence type="ECO:0000256" key="3">
    <source>
        <dbReference type="ARBA" id="ARBA00022512"/>
    </source>
</evidence>
<dbReference type="Gene3D" id="3.80.10.10">
    <property type="entry name" value="Ribonuclease Inhibitor"/>
    <property type="match status" value="2"/>
</dbReference>
<evidence type="ECO:0000256" key="8">
    <source>
        <dbReference type="ARBA" id="ARBA00022737"/>
    </source>
</evidence>
<keyword evidence="9" id="KW-0547">Nucleotide-binding</keyword>
<dbReference type="PROSITE" id="PS50011">
    <property type="entry name" value="PROTEIN_KINASE_DOM"/>
    <property type="match status" value="1"/>
</dbReference>
<dbReference type="SUPFAM" id="SSF52047">
    <property type="entry name" value="RNI-like"/>
    <property type="match status" value="1"/>
</dbReference>
<organism evidence="19 20">
    <name type="scientific">Parasponia andersonii</name>
    <name type="common">Sponia andersonii</name>
    <dbReference type="NCBI Taxonomy" id="3476"/>
    <lineage>
        <taxon>Eukaryota</taxon>
        <taxon>Viridiplantae</taxon>
        <taxon>Streptophyta</taxon>
        <taxon>Embryophyta</taxon>
        <taxon>Tracheophyta</taxon>
        <taxon>Spermatophyta</taxon>
        <taxon>Magnoliopsida</taxon>
        <taxon>eudicotyledons</taxon>
        <taxon>Gunneridae</taxon>
        <taxon>Pentapetalae</taxon>
        <taxon>rosids</taxon>
        <taxon>fabids</taxon>
        <taxon>Rosales</taxon>
        <taxon>Cannabaceae</taxon>
        <taxon>Parasponia</taxon>
    </lineage>
</organism>
<dbReference type="InterPro" id="IPR013210">
    <property type="entry name" value="LRR_N_plant-typ"/>
</dbReference>
<feature type="transmembrane region" description="Helical" evidence="16">
    <location>
        <begin position="607"/>
        <end position="627"/>
    </location>
</feature>
<comment type="caution">
    <text evidence="19">The sequence shown here is derived from an EMBL/GenBank/DDBJ whole genome shotgun (WGS) entry which is preliminary data.</text>
</comment>
<keyword evidence="4" id="KW-0597">Phosphoprotein</keyword>
<dbReference type="InterPro" id="IPR032675">
    <property type="entry name" value="LRR_dom_sf"/>
</dbReference>
<dbReference type="PANTHER" id="PTHR48003">
    <property type="entry name" value="OS07G0626500 PROTEIN"/>
    <property type="match status" value="1"/>
</dbReference>
<dbReference type="FunFam" id="1.10.510.10:FF:000480">
    <property type="entry name" value="Pollen receptor-like kinase 1"/>
    <property type="match status" value="1"/>
</dbReference>
<dbReference type="Pfam" id="PF08263">
    <property type="entry name" value="LRRNT_2"/>
    <property type="match status" value="1"/>
</dbReference>
<sequence>MNLIFSLFFFFFSFLSLQLFGSVSCVSEPELRSLLEFKKGIQRDPLRKVLDTWSYVSPESLTADCPPWTGVACDENGNVTTVVLEGLGLGGELKFHTLTGLGRLKNLSLAGNEFTGRVEPALGTMTSLQHLDLSRNRFYGPIPDRIGGLWDLRYLNLSSNEFKGGFPSGLPNLQQLKVLDLHSNKFWGDIGELVQELRNLEYVDMSLNEFFGSISLPLENVSSLANTVHHLNLSHNKLSGGFFRGDSIKLFRNLEVLDLGDNQVSGELPSFGSLPSLRVLRLGNNRLFGSIPEELLETSIPLVELDLSNNGFKGSLVGINSTSLQYLNLSSNSLSGTLPAILKSCLLMDLSKNMISGDISIMQNWEANLEFLDMSSNKLSGSLPNLSSNFQSLTTINLSNNSLGGTLPSILDTCPKLSVVDLSLNEINGSIPATFFSSRTLTNLNLSLNHLTGPISLGGGHVSELLYLPSSPVIEYLDLSRNSFSGVLPSDMGNMINLKLLDLAKNVFSGQLPKELSKLSKLEYLDLSDNKFNGEIPDNLPSSLTVFNVSYNDLSGSLPANLRSFPNSSFYPGNNLLILPKGIPTNWVPGRVNGPGKNHTSKSNIRVAIILASVGAAFMIVFVLLAYHRSQLKEFHWRSGLGGQNTGRDAKVGKFTRPSFLKFNSNTQAPPSSLSFSNDHLLTSKSGSLSGQAEFVTEVADHGSPRAGATTSALMYPLENNPATSGRKSSPGSPLSSSPRLIETCEQPVMLDVYSPDRLAGELFFLDASLAFTAEELSRAPAEVLGRSSHGTLYKATLDSGHMLTVKWLRVGLVKHKKEFAREVKRIGSIRHPSIVPLRAYYWGPREQERLLLADYIQGDSLALHLYETTPRRYSPLSFNQRLKVSVDVARCLLFLHDRGLPHGNVKPTNILLAGPEYEARLTDYSLHRLMTPAGIAEQILNMGALGYRAPELASAAKPIPSFKADVYAFGVILMELLTRRSAGDIISGQSGAVDLTDWVRLCDQEGRGMDCIDRDIAGGEDPCKAMDQLLAISLRCILPVNERPNIRQVFDDICSICV</sequence>
<dbReference type="InterPro" id="IPR001611">
    <property type="entry name" value="Leu-rich_rpt"/>
</dbReference>
<proteinExistence type="inferred from homology"/>
<dbReference type="InterPro" id="IPR025875">
    <property type="entry name" value="Leu-rich_rpt_4"/>
</dbReference>
<dbReference type="PROSITE" id="PS51450">
    <property type="entry name" value="LRR"/>
    <property type="match status" value="2"/>
</dbReference>